<dbReference type="CDD" id="cd04301">
    <property type="entry name" value="NAT_SF"/>
    <property type="match status" value="1"/>
</dbReference>
<dbReference type="RefSeq" id="WP_353334181.1">
    <property type="nucleotide sequence ID" value="NZ_AP028055.1"/>
</dbReference>
<dbReference type="EMBL" id="AP028055">
    <property type="protein sequence ID" value="BEG98976.1"/>
    <property type="molecule type" value="Genomic_DNA"/>
</dbReference>
<evidence type="ECO:0000256" key="1">
    <source>
        <dbReference type="ARBA" id="ARBA00022679"/>
    </source>
</evidence>
<organism evidence="4 5">
    <name type="scientific">Bacteroides sedimenti</name>
    <dbReference type="NCBI Taxonomy" id="2136147"/>
    <lineage>
        <taxon>Bacteria</taxon>
        <taxon>Pseudomonadati</taxon>
        <taxon>Bacteroidota</taxon>
        <taxon>Bacteroidia</taxon>
        <taxon>Bacteroidales</taxon>
        <taxon>Bacteroidaceae</taxon>
        <taxon>Bacteroides</taxon>
    </lineage>
</organism>
<dbReference type="Gene3D" id="3.40.630.30">
    <property type="match status" value="1"/>
</dbReference>
<name>A0ABM8IGD2_9BACE</name>
<dbReference type="SUPFAM" id="SSF55729">
    <property type="entry name" value="Acyl-CoA N-acyltransferases (Nat)"/>
    <property type="match status" value="1"/>
</dbReference>
<dbReference type="InterPro" id="IPR000182">
    <property type="entry name" value="GNAT_dom"/>
</dbReference>
<sequence length="165" mass="18994">MNCLKFLELQEEDLPFVKDIYDYYTLNTTVVYSTEPVPMEDIKGFVPVGDPLYRSFMLITPEGEKCGFCYFNKFKPRAAFSVSVEITIYLKPGFEGRGYGSEALLRLEEYVRNGGFANIVALISGDNMVSRHLFEKCGYTCCGNIRNAARKFDRFLDLMFYQKLL</sequence>
<evidence type="ECO:0000256" key="2">
    <source>
        <dbReference type="ARBA" id="ARBA00023315"/>
    </source>
</evidence>
<protein>
    <submittedName>
        <fullName evidence="4">N-acetyltransferase</fullName>
    </submittedName>
</protein>
<evidence type="ECO:0000313" key="4">
    <source>
        <dbReference type="EMBL" id="BEG98976.1"/>
    </source>
</evidence>
<keyword evidence="5" id="KW-1185">Reference proteome</keyword>
<accession>A0ABM8IGD2</accession>
<dbReference type="PANTHER" id="PTHR43072">
    <property type="entry name" value="N-ACETYLTRANSFERASE"/>
    <property type="match status" value="1"/>
</dbReference>
<evidence type="ECO:0000313" key="5">
    <source>
        <dbReference type="Proteomes" id="UP001496674"/>
    </source>
</evidence>
<evidence type="ECO:0000259" key="3">
    <source>
        <dbReference type="PROSITE" id="PS51186"/>
    </source>
</evidence>
<dbReference type="InterPro" id="IPR016181">
    <property type="entry name" value="Acyl_CoA_acyltransferase"/>
</dbReference>
<feature type="domain" description="N-acetyltransferase" evidence="3">
    <location>
        <begin position="4"/>
        <end position="161"/>
    </location>
</feature>
<gene>
    <name evidence="4" type="ORF">BSYN_12410</name>
</gene>
<keyword evidence="2" id="KW-0012">Acyltransferase</keyword>
<proteinExistence type="predicted"/>
<reference evidence="4 5" key="1">
    <citation type="submission" date="2023-04" db="EMBL/GenBank/DDBJ databases">
        <title>Draft genome sequence of acteroides sedimenti strain YN3PY1.</title>
        <authorList>
            <person name="Yoshida N."/>
        </authorList>
    </citation>
    <scope>NUCLEOTIDE SEQUENCE [LARGE SCALE GENOMIC DNA]</scope>
    <source>
        <strain evidence="4 5">YN3PY1</strain>
    </source>
</reference>
<dbReference type="PROSITE" id="PS51186">
    <property type="entry name" value="GNAT"/>
    <property type="match status" value="1"/>
</dbReference>
<dbReference type="Pfam" id="PF00583">
    <property type="entry name" value="Acetyltransf_1"/>
    <property type="match status" value="1"/>
</dbReference>
<dbReference type="PANTHER" id="PTHR43072:SF23">
    <property type="entry name" value="UPF0039 PROTEIN C11D3.02C"/>
    <property type="match status" value="1"/>
</dbReference>
<keyword evidence="1" id="KW-0808">Transferase</keyword>
<dbReference type="Proteomes" id="UP001496674">
    <property type="component" value="Chromosome"/>
</dbReference>